<organism evidence="2 3">
    <name type="scientific">Clostridium thailandense</name>
    <dbReference type="NCBI Taxonomy" id="2794346"/>
    <lineage>
        <taxon>Bacteria</taxon>
        <taxon>Bacillati</taxon>
        <taxon>Bacillota</taxon>
        <taxon>Clostridia</taxon>
        <taxon>Eubacteriales</taxon>
        <taxon>Clostridiaceae</taxon>
        <taxon>Clostridium</taxon>
    </lineage>
</organism>
<keyword evidence="3" id="KW-1185">Reference proteome</keyword>
<dbReference type="AlphaFoldDB" id="A0A949TWH9"/>
<feature type="transmembrane region" description="Helical" evidence="1">
    <location>
        <begin position="63"/>
        <end position="87"/>
    </location>
</feature>
<feature type="transmembrane region" description="Helical" evidence="1">
    <location>
        <begin position="99"/>
        <end position="116"/>
    </location>
</feature>
<sequence length="181" mass="19524">MSNLQTTNLSQLGMIILIFGYVIYRQFALKPVKSSRYVILPIILLFFTVKAITSLGGDLYKEAAPIILLASIGIVSGLASGMITKIFTGDDGILYQKGGVAAVILLLFTIPTRLILKHSILSLPGGAVLQSAGISSLVVVSSQVISRSLTVLARSPQVWSLYLAHRKSKKELRGNRKNKAV</sequence>
<gene>
    <name evidence="2" type="ORF">I6U48_27525</name>
</gene>
<protein>
    <recommendedName>
        <fullName evidence="4">DUF1453 family protein</fullName>
    </recommendedName>
</protein>
<evidence type="ECO:0000313" key="2">
    <source>
        <dbReference type="EMBL" id="MBV7276627.1"/>
    </source>
</evidence>
<name>A0A949TWH9_9CLOT</name>
<evidence type="ECO:0000313" key="3">
    <source>
        <dbReference type="Proteomes" id="UP000694308"/>
    </source>
</evidence>
<evidence type="ECO:0008006" key="4">
    <source>
        <dbReference type="Google" id="ProtNLM"/>
    </source>
</evidence>
<dbReference type="EMBL" id="JAEEGC010000191">
    <property type="protein sequence ID" value="MBV7276627.1"/>
    <property type="molecule type" value="Genomic_DNA"/>
</dbReference>
<dbReference type="Proteomes" id="UP000694308">
    <property type="component" value="Unassembled WGS sequence"/>
</dbReference>
<proteinExistence type="predicted"/>
<feature type="transmembrane region" description="Helical" evidence="1">
    <location>
        <begin position="6"/>
        <end position="24"/>
    </location>
</feature>
<comment type="caution">
    <text evidence="2">The sequence shown here is derived from an EMBL/GenBank/DDBJ whole genome shotgun (WGS) entry which is preliminary data.</text>
</comment>
<keyword evidence="1" id="KW-0812">Transmembrane</keyword>
<feature type="transmembrane region" description="Helical" evidence="1">
    <location>
        <begin position="36"/>
        <end position="57"/>
    </location>
</feature>
<keyword evidence="1" id="KW-0472">Membrane</keyword>
<evidence type="ECO:0000256" key="1">
    <source>
        <dbReference type="SAM" id="Phobius"/>
    </source>
</evidence>
<feature type="transmembrane region" description="Helical" evidence="1">
    <location>
        <begin position="128"/>
        <end position="145"/>
    </location>
</feature>
<reference evidence="2" key="1">
    <citation type="submission" date="2020-12" db="EMBL/GenBank/DDBJ databases">
        <title>Clostridium thailandense sp. nov., a novel acetogenic bacterium isolated from peat land soil in Thailand.</title>
        <authorList>
            <person name="Chaikitkaew S."/>
            <person name="Birkeland N.K."/>
        </authorList>
    </citation>
    <scope>NUCLEOTIDE SEQUENCE</scope>
    <source>
        <strain evidence="2">PL3</strain>
    </source>
</reference>
<dbReference type="RefSeq" id="WP_218323707.1">
    <property type="nucleotide sequence ID" value="NZ_JAEEGC010000191.1"/>
</dbReference>
<accession>A0A949TWH9</accession>
<keyword evidence="1" id="KW-1133">Transmembrane helix</keyword>